<sequence length="319" mass="35204">MLDIRPTSLLDAVQRCNEFDPSEYAPVFVENQQVGFASEDLVRKLRGFTTGVEIAPNPNMYYTKGDQTVLSSNAIFLAPEVSNLRERTGVMEALIDELIIDGTIPPEKVRNELQDIYPLDSGWTGEPLLKIERAAMTYFGIPSYAAHVNGYVADAKTGRPSALWLGRRALSKPTYPGLLDQIAAGGQPAGMSFDENVRKECLEEASLSADVLEGLRPAGMVSYRYSTRRGLSTKTIAVYDLQLPDDVFPSNGDGEVDEFILMPMDEVMRSLKDELPKWKPNSALVAVDFLVRHGFVGPDDADYIEITHLLRAASPPRSS</sequence>
<dbReference type="PANTHER" id="PTHR13622">
    <property type="entry name" value="THIAMIN PYROPHOSPHOKINASE"/>
    <property type="match status" value="1"/>
</dbReference>
<proteinExistence type="predicted"/>
<dbReference type="InterPro" id="IPR015797">
    <property type="entry name" value="NUDIX_hydrolase-like_dom_sf"/>
</dbReference>
<dbReference type="FunFam" id="3.90.79.10:FF:000019">
    <property type="entry name" value="Thiamin pyrophosphokinase, putative"/>
    <property type="match status" value="1"/>
</dbReference>
<name>A0A7S3YNN7_9EUKA</name>
<dbReference type="SUPFAM" id="SSF55811">
    <property type="entry name" value="Nudix"/>
    <property type="match status" value="1"/>
</dbReference>
<gene>
    <name evidence="2" type="ORF">LGLO00237_LOCUS8804</name>
</gene>
<dbReference type="Gene3D" id="3.90.79.10">
    <property type="entry name" value="Nucleoside Triphosphate Pyrophosphohydrolase"/>
    <property type="match status" value="1"/>
</dbReference>
<dbReference type="PROSITE" id="PS51462">
    <property type="entry name" value="NUDIX"/>
    <property type="match status" value="1"/>
</dbReference>
<dbReference type="EMBL" id="HBIV01011824">
    <property type="protein sequence ID" value="CAE0657237.1"/>
    <property type="molecule type" value="Transcribed_RNA"/>
</dbReference>
<dbReference type="AlphaFoldDB" id="A0A7S3YNN7"/>
<accession>A0A7S3YNN7</accession>
<organism evidence="2">
    <name type="scientific">Lotharella globosa</name>
    <dbReference type="NCBI Taxonomy" id="91324"/>
    <lineage>
        <taxon>Eukaryota</taxon>
        <taxon>Sar</taxon>
        <taxon>Rhizaria</taxon>
        <taxon>Cercozoa</taxon>
        <taxon>Chlorarachniophyceae</taxon>
        <taxon>Lotharella</taxon>
    </lineage>
</organism>
<dbReference type="Pfam" id="PF15916">
    <property type="entry name" value="DUF4743"/>
    <property type="match status" value="1"/>
</dbReference>
<dbReference type="CDD" id="cd03676">
    <property type="entry name" value="NUDIX_Tnr3_like"/>
    <property type="match status" value="1"/>
</dbReference>
<dbReference type="InterPro" id="IPR000086">
    <property type="entry name" value="NUDIX_hydrolase_dom"/>
</dbReference>
<dbReference type="PANTHER" id="PTHR13622:SF8">
    <property type="entry name" value="THIAMIN PYROPHOSPHOKINASE 1"/>
    <property type="match status" value="1"/>
</dbReference>
<feature type="domain" description="Nudix hydrolase" evidence="1">
    <location>
        <begin position="143"/>
        <end position="288"/>
    </location>
</feature>
<evidence type="ECO:0000259" key="1">
    <source>
        <dbReference type="PROSITE" id="PS51462"/>
    </source>
</evidence>
<reference evidence="2" key="1">
    <citation type="submission" date="2021-01" db="EMBL/GenBank/DDBJ databases">
        <authorList>
            <person name="Corre E."/>
            <person name="Pelletier E."/>
            <person name="Niang G."/>
            <person name="Scheremetjew M."/>
            <person name="Finn R."/>
            <person name="Kale V."/>
            <person name="Holt S."/>
            <person name="Cochrane G."/>
            <person name="Meng A."/>
            <person name="Brown T."/>
            <person name="Cohen L."/>
        </authorList>
    </citation>
    <scope>NUCLEOTIDE SEQUENCE</scope>
    <source>
        <strain evidence="2">CCCM811</strain>
    </source>
</reference>
<evidence type="ECO:0000313" key="2">
    <source>
        <dbReference type="EMBL" id="CAE0657237.1"/>
    </source>
</evidence>
<dbReference type="InterPro" id="IPR031804">
    <property type="entry name" value="DUF4743"/>
</dbReference>
<protein>
    <recommendedName>
        <fullName evidence="1">Nudix hydrolase domain-containing protein</fullName>
    </recommendedName>
</protein>
<dbReference type="GO" id="GO:0044715">
    <property type="term" value="F:8-oxo-dGDP phosphatase activity"/>
    <property type="evidence" value="ECO:0007669"/>
    <property type="project" value="TreeGrafter"/>
</dbReference>
<dbReference type="Pfam" id="PF00293">
    <property type="entry name" value="NUDIX"/>
    <property type="match status" value="1"/>
</dbReference>